<dbReference type="Pfam" id="PF00109">
    <property type="entry name" value="ketoacyl-synt"/>
    <property type="match status" value="1"/>
</dbReference>
<evidence type="ECO:0000313" key="16">
    <source>
        <dbReference type="Proteomes" id="UP000074561"/>
    </source>
</evidence>
<dbReference type="Proteomes" id="UP000074561">
    <property type="component" value="Chromosome"/>
</dbReference>
<accession>A0A127Q5R6</accession>
<evidence type="ECO:0000256" key="2">
    <source>
        <dbReference type="ARBA" id="ARBA00008467"/>
    </source>
</evidence>
<dbReference type="PATRIC" id="fig|279113.9.peg.2948"/>
<keyword evidence="5" id="KW-0997">Cell inner membrane</keyword>
<keyword evidence="4" id="KW-1003">Cell membrane</keyword>
<dbReference type="PROSITE" id="PS52004">
    <property type="entry name" value="KS3_2"/>
    <property type="match status" value="1"/>
</dbReference>
<dbReference type="InterPro" id="IPR000794">
    <property type="entry name" value="Beta-ketoacyl_synthase"/>
</dbReference>
<evidence type="ECO:0000313" key="15">
    <source>
        <dbReference type="EMBL" id="AMP05326.1"/>
    </source>
</evidence>
<feature type="domain" description="Ketosynthase family 3 (KS3)" evidence="14">
    <location>
        <begin position="6"/>
        <end position="408"/>
    </location>
</feature>
<comment type="subcellular location">
    <subcellularLocation>
        <location evidence="1">Cell inner membrane</location>
    </subcellularLocation>
</comment>
<sequence length="410" mass="43351">MSRHATRRVVVTGMGAVTPLGNNVDDFYANLIAGATGIRMVDELSATRGFGVVDVDMSIHFSVSESRQLDRVSQMAIIAAKQAVAHAGSTLQTPLGESSGVFFGTGMGGAQSLQEGYFDFYKMAPQKKMLIVLAAMTHAPASHIGLRYGIQGESQTYSSACSSSSVAIGEAFRRISDGYLNVALAGGAEALLLPAIIKSWTDMKVLCQEPNDAPGTGCRPFSADRDGFSLAEGAAVLVLESLEHALQRGAQPIAEIVGYGVSNDAKSLSKPDLQGQKLAFHRALTDANIQPEKIGYINAHGTATMIGDVIETNMIKEMLGQHAYRIPVSSTKSAHGHLLGATGAVEMIATILALKKQIVPPTTHWSRADSVCDLNYVPGQGLQVDGLEYAMSNSFAFGGSNAVLVVKNYQ</sequence>
<comment type="similarity">
    <text evidence="2 13">Belongs to the thiolase-like superfamily. Beta-ketoacyl-ACP synthases family.</text>
</comment>
<reference evidence="15 16" key="1">
    <citation type="submission" date="2015-11" db="EMBL/GenBank/DDBJ databases">
        <title>Exploring the genomic traits of fungus-feeding bacterial genus Collimonas.</title>
        <authorList>
            <person name="Song C."/>
            <person name="Schmidt R."/>
            <person name="de Jager V."/>
            <person name="Krzyzanowska D."/>
            <person name="Jongedijk E."/>
            <person name="Cankar K."/>
            <person name="Beekwilder J."/>
            <person name="van Veen A."/>
            <person name="de Boer W."/>
            <person name="van Veen J.A."/>
            <person name="Garbeva P."/>
        </authorList>
    </citation>
    <scope>NUCLEOTIDE SEQUENCE [LARGE SCALE GENOMIC DNA]</scope>
    <source>
        <strain evidence="15 16">Ter91</strain>
    </source>
</reference>
<dbReference type="InterPro" id="IPR014031">
    <property type="entry name" value="Ketoacyl_synth_C"/>
</dbReference>
<evidence type="ECO:0000256" key="4">
    <source>
        <dbReference type="ARBA" id="ARBA00022475"/>
    </source>
</evidence>
<name>A0A127Q5R6_9BURK</name>
<comment type="function">
    <text evidence="10">Proposed to synthesize NOD factor fatty acyl chain. Involved in the synthesis of a highly unsaturated fatty acid moiety, which forms part of a lipo-oligosaccharide that is responsible for host specificity.</text>
</comment>
<dbReference type="Pfam" id="PF02801">
    <property type="entry name" value="Ketoacyl-synt_C"/>
    <property type="match status" value="1"/>
</dbReference>
<dbReference type="PANTHER" id="PTHR11712:SF352">
    <property type="entry name" value="3-OXOACYL-[ACYL-CARRIER-PROTEIN] SYNTHASE"/>
    <property type="match status" value="1"/>
</dbReference>
<dbReference type="CDD" id="cd00834">
    <property type="entry name" value="KAS_I_II"/>
    <property type="match status" value="1"/>
</dbReference>
<dbReference type="NCBIfam" id="NF005589">
    <property type="entry name" value="PRK07314.1"/>
    <property type="match status" value="1"/>
</dbReference>
<keyword evidence="8" id="KW-1133">Transmembrane helix</keyword>
<keyword evidence="6 13" id="KW-0808">Transferase</keyword>
<dbReference type="InterPro" id="IPR014030">
    <property type="entry name" value="Ketoacyl_synth_N"/>
</dbReference>
<protein>
    <recommendedName>
        <fullName evidence="11">Nodulation protein E</fullName>
    </recommendedName>
    <alternativeName>
        <fullName evidence="12">Host-specificity of nodulation protein B</fullName>
    </alternativeName>
</protein>
<dbReference type="GO" id="GO:0005886">
    <property type="term" value="C:plasma membrane"/>
    <property type="evidence" value="ECO:0007669"/>
    <property type="project" value="UniProtKB-SubCell"/>
</dbReference>
<evidence type="ECO:0000256" key="3">
    <source>
        <dbReference type="ARBA" id="ARBA00022458"/>
    </source>
</evidence>
<dbReference type="KEGG" id="cpra:CPter91_2985"/>
<keyword evidence="9" id="KW-0472">Membrane</keyword>
<dbReference type="Gene3D" id="3.40.47.10">
    <property type="match status" value="1"/>
</dbReference>
<dbReference type="EMBL" id="CP013234">
    <property type="protein sequence ID" value="AMP05326.1"/>
    <property type="molecule type" value="Genomic_DNA"/>
</dbReference>
<dbReference type="InterPro" id="IPR020841">
    <property type="entry name" value="PKS_Beta-ketoAc_synthase_dom"/>
</dbReference>
<evidence type="ECO:0000256" key="11">
    <source>
        <dbReference type="ARBA" id="ARBA00039445"/>
    </source>
</evidence>
<dbReference type="SMART" id="SM00825">
    <property type="entry name" value="PKS_KS"/>
    <property type="match status" value="1"/>
</dbReference>
<dbReference type="RefSeq" id="WP_061941215.1">
    <property type="nucleotide sequence ID" value="NZ_CP013234.1"/>
</dbReference>
<dbReference type="InterPro" id="IPR016039">
    <property type="entry name" value="Thiolase-like"/>
</dbReference>
<dbReference type="GO" id="GO:0006633">
    <property type="term" value="P:fatty acid biosynthetic process"/>
    <property type="evidence" value="ECO:0007669"/>
    <property type="project" value="TreeGrafter"/>
</dbReference>
<evidence type="ECO:0000259" key="14">
    <source>
        <dbReference type="PROSITE" id="PS52004"/>
    </source>
</evidence>
<dbReference type="SUPFAM" id="SSF53901">
    <property type="entry name" value="Thiolase-like"/>
    <property type="match status" value="2"/>
</dbReference>
<evidence type="ECO:0000256" key="8">
    <source>
        <dbReference type="ARBA" id="ARBA00022989"/>
    </source>
</evidence>
<evidence type="ECO:0000256" key="5">
    <source>
        <dbReference type="ARBA" id="ARBA00022519"/>
    </source>
</evidence>
<dbReference type="STRING" id="279113.CPter91_2985"/>
<keyword evidence="3" id="KW-0536">Nodulation</keyword>
<evidence type="ECO:0000256" key="1">
    <source>
        <dbReference type="ARBA" id="ARBA00004533"/>
    </source>
</evidence>
<gene>
    <name evidence="15" type="ORF">CPter91_2985</name>
</gene>
<dbReference type="AlphaFoldDB" id="A0A127Q5R6"/>
<dbReference type="OrthoDB" id="9808669at2"/>
<dbReference type="GO" id="GO:0004315">
    <property type="term" value="F:3-oxoacyl-[acyl-carrier-protein] synthase activity"/>
    <property type="evidence" value="ECO:0007669"/>
    <property type="project" value="TreeGrafter"/>
</dbReference>
<dbReference type="PANTHER" id="PTHR11712">
    <property type="entry name" value="POLYKETIDE SYNTHASE-RELATED"/>
    <property type="match status" value="1"/>
</dbReference>
<organism evidence="15 16">
    <name type="scientific">Collimonas pratensis</name>
    <dbReference type="NCBI Taxonomy" id="279113"/>
    <lineage>
        <taxon>Bacteria</taxon>
        <taxon>Pseudomonadati</taxon>
        <taxon>Pseudomonadota</taxon>
        <taxon>Betaproteobacteria</taxon>
        <taxon>Burkholderiales</taxon>
        <taxon>Oxalobacteraceae</taxon>
        <taxon>Collimonas</taxon>
    </lineage>
</organism>
<keyword evidence="7" id="KW-0812">Transmembrane</keyword>
<evidence type="ECO:0000256" key="7">
    <source>
        <dbReference type="ARBA" id="ARBA00022692"/>
    </source>
</evidence>
<evidence type="ECO:0000256" key="12">
    <source>
        <dbReference type="ARBA" id="ARBA00041756"/>
    </source>
</evidence>
<evidence type="ECO:0000256" key="9">
    <source>
        <dbReference type="ARBA" id="ARBA00023136"/>
    </source>
</evidence>
<evidence type="ECO:0000256" key="6">
    <source>
        <dbReference type="ARBA" id="ARBA00022679"/>
    </source>
</evidence>
<evidence type="ECO:0000256" key="10">
    <source>
        <dbReference type="ARBA" id="ARBA00037576"/>
    </source>
</evidence>
<evidence type="ECO:0000256" key="13">
    <source>
        <dbReference type="RuleBase" id="RU003694"/>
    </source>
</evidence>
<proteinExistence type="inferred from homology"/>